<evidence type="ECO:0000256" key="1">
    <source>
        <dbReference type="SAM" id="MobiDB-lite"/>
    </source>
</evidence>
<evidence type="ECO:0000313" key="3">
    <source>
        <dbReference type="Proteomes" id="UP000299102"/>
    </source>
</evidence>
<dbReference type="EMBL" id="BGZK01001219">
    <property type="protein sequence ID" value="GBP74704.1"/>
    <property type="molecule type" value="Genomic_DNA"/>
</dbReference>
<keyword evidence="3" id="KW-1185">Reference proteome</keyword>
<feature type="compositionally biased region" description="Basic and acidic residues" evidence="1">
    <location>
        <begin position="208"/>
        <end position="217"/>
    </location>
</feature>
<comment type="caution">
    <text evidence="2">The sequence shown here is derived from an EMBL/GenBank/DDBJ whole genome shotgun (WGS) entry which is preliminary data.</text>
</comment>
<dbReference type="AlphaFoldDB" id="A0A4C1YI88"/>
<dbReference type="Proteomes" id="UP000299102">
    <property type="component" value="Unassembled WGS sequence"/>
</dbReference>
<accession>A0A4C1YI88</accession>
<evidence type="ECO:0000313" key="2">
    <source>
        <dbReference type="EMBL" id="GBP74704.1"/>
    </source>
</evidence>
<organism evidence="2 3">
    <name type="scientific">Eumeta variegata</name>
    <name type="common">Bagworm moth</name>
    <name type="synonym">Eumeta japonica</name>
    <dbReference type="NCBI Taxonomy" id="151549"/>
    <lineage>
        <taxon>Eukaryota</taxon>
        <taxon>Metazoa</taxon>
        <taxon>Ecdysozoa</taxon>
        <taxon>Arthropoda</taxon>
        <taxon>Hexapoda</taxon>
        <taxon>Insecta</taxon>
        <taxon>Pterygota</taxon>
        <taxon>Neoptera</taxon>
        <taxon>Endopterygota</taxon>
        <taxon>Lepidoptera</taxon>
        <taxon>Glossata</taxon>
        <taxon>Ditrysia</taxon>
        <taxon>Tineoidea</taxon>
        <taxon>Psychidae</taxon>
        <taxon>Oiketicinae</taxon>
        <taxon>Eumeta</taxon>
    </lineage>
</organism>
<proteinExistence type="predicted"/>
<name>A0A4C1YI88_EUMVA</name>
<feature type="region of interest" description="Disordered" evidence="1">
    <location>
        <begin position="208"/>
        <end position="235"/>
    </location>
</feature>
<reference evidence="2 3" key="1">
    <citation type="journal article" date="2019" name="Commun. Biol.">
        <title>The bagworm genome reveals a unique fibroin gene that provides high tensile strength.</title>
        <authorList>
            <person name="Kono N."/>
            <person name="Nakamura H."/>
            <person name="Ohtoshi R."/>
            <person name="Tomita M."/>
            <person name="Numata K."/>
            <person name="Arakawa K."/>
        </authorList>
    </citation>
    <scope>NUCLEOTIDE SEQUENCE [LARGE SCALE GENOMIC DNA]</scope>
</reference>
<feature type="compositionally biased region" description="Polar residues" evidence="1">
    <location>
        <begin position="219"/>
        <end position="235"/>
    </location>
</feature>
<gene>
    <name evidence="2" type="ORF">EVAR_103537_1</name>
</gene>
<sequence>MTAVRTPNEQSVRPLTWSFTSSVTIIISSMRANIYRVELTPDDRPSDIMMHVRTKALPAWPTPPSIAVPSAPFTIRCSITNQRPKTQRSNLRLHDAPITRRSVVAKRKTCLRRVSVQCTAPGLNYLKVPPANNELRAGAWAQDTQIAVQVFRDVIGLRDTADFFRRLSLTTQCRCADADGPCRARNVENRRGVGFDFSMKMWWETETEKEKAREKGGDINQQQETGTRSTDSVLQDNIGIEDETADGPDSGIKIGTGNMTFIRIGTVISDSEKASSVVIGDA</sequence>
<protein>
    <submittedName>
        <fullName evidence="2">Uncharacterized protein</fullName>
    </submittedName>
</protein>